<evidence type="ECO:0000313" key="2">
    <source>
        <dbReference type="Proteomes" id="UP000822993"/>
    </source>
</evidence>
<dbReference type="PIRSF" id="PIRSF021525">
    <property type="entry name" value="UCP021525"/>
    <property type="match status" value="1"/>
</dbReference>
<comment type="caution">
    <text evidence="1">The sequence shown here is derived from an EMBL/GenBank/DDBJ whole genome shotgun (WGS) entry which is preliminary data.</text>
</comment>
<organism evidence="1 2">
    <name type="scientific">Oerskovia douganii</name>
    <dbReference type="NCBI Taxonomy" id="2762210"/>
    <lineage>
        <taxon>Bacteria</taxon>
        <taxon>Bacillati</taxon>
        <taxon>Actinomycetota</taxon>
        <taxon>Actinomycetes</taxon>
        <taxon>Micrococcales</taxon>
        <taxon>Cellulomonadaceae</taxon>
        <taxon>Oerskovia</taxon>
    </lineage>
</organism>
<dbReference type="InterPro" id="IPR014513">
    <property type="entry name" value="UCP021525"/>
</dbReference>
<dbReference type="RefSeq" id="WP_193718509.1">
    <property type="nucleotide sequence ID" value="NZ_JACSPN010000002.1"/>
</dbReference>
<keyword evidence="2" id="KW-1185">Reference proteome</keyword>
<accession>A0A9D5U605</accession>
<gene>
    <name evidence="1" type="ORF">H9623_02460</name>
</gene>
<sequence length="282" mass="30651">MIDIARAHGMLEHAVAPVVEVLAELSPGLPDVLVVGAVCRDALHLAAGHDPARLRATDDLDIALAADGWDHYETITAQLEPMTGAGSAIRYRIAGHPVDIVPFGDPVEYPDGVVSPTRRDVAMSVFGFQDVWASAYQVQLNGSITIRVPTAPGYTLLKLKAWADRSAAHQYKDAQDLATAMHWYQEDVDLIDARLWESPTGLELLTEVEFDVPEAAVRLLVSDARAVLAGDRQQELAAVWRDLVRDDVLADNLANGSLPGWPPRGDARLSAYARAVRQVIVQ</sequence>
<reference evidence="1 2" key="1">
    <citation type="submission" date="2020-08" db="EMBL/GenBank/DDBJ databases">
        <title>A Genomic Blueprint of the Chicken Gut Microbiome.</title>
        <authorList>
            <person name="Gilroy R."/>
            <person name="Ravi A."/>
            <person name="Getino M."/>
            <person name="Pursley I."/>
            <person name="Horton D.L."/>
            <person name="Alikhan N.-F."/>
            <person name="Baker D."/>
            <person name="Gharbi K."/>
            <person name="Hall N."/>
            <person name="Watson M."/>
            <person name="Adriaenssens E.M."/>
            <person name="Foster-Nyarko E."/>
            <person name="Jarju S."/>
            <person name="Secka A."/>
            <person name="Antonio M."/>
            <person name="Oren A."/>
            <person name="Chaudhuri R."/>
            <person name="La Ragione R.M."/>
            <person name="Hildebrand F."/>
            <person name="Pallen M.J."/>
        </authorList>
    </citation>
    <scope>NUCLEOTIDE SEQUENCE [LARGE SCALE GENOMIC DNA]</scope>
    <source>
        <strain evidence="1 2">Sa1BUA8</strain>
    </source>
</reference>
<evidence type="ECO:0000313" key="1">
    <source>
        <dbReference type="EMBL" id="MBE7699169.1"/>
    </source>
</evidence>
<dbReference type="AlphaFoldDB" id="A0A9D5U605"/>
<proteinExistence type="predicted"/>
<dbReference type="Proteomes" id="UP000822993">
    <property type="component" value="Unassembled WGS sequence"/>
</dbReference>
<dbReference type="EMBL" id="JACSPN010000002">
    <property type="protein sequence ID" value="MBE7699169.1"/>
    <property type="molecule type" value="Genomic_DNA"/>
</dbReference>
<name>A0A9D5U605_9CELL</name>
<evidence type="ECO:0008006" key="3">
    <source>
        <dbReference type="Google" id="ProtNLM"/>
    </source>
</evidence>
<protein>
    <recommendedName>
        <fullName evidence="3">Nucleotidyltransferase</fullName>
    </recommendedName>
</protein>